<dbReference type="GO" id="GO:0003677">
    <property type="term" value="F:DNA binding"/>
    <property type="evidence" value="ECO:0007669"/>
    <property type="project" value="InterPro"/>
</dbReference>
<dbReference type="InterPro" id="IPR001387">
    <property type="entry name" value="Cro/C1-type_HTH"/>
</dbReference>
<evidence type="ECO:0000313" key="3">
    <source>
        <dbReference type="Proteomes" id="UP000244441"/>
    </source>
</evidence>
<dbReference type="SUPFAM" id="SSF47413">
    <property type="entry name" value="lambda repressor-like DNA-binding domains"/>
    <property type="match status" value="1"/>
</dbReference>
<dbReference type="Proteomes" id="UP000244441">
    <property type="component" value="Plasmid unnamed1"/>
</dbReference>
<dbReference type="PROSITE" id="PS50943">
    <property type="entry name" value="HTH_CROC1"/>
    <property type="match status" value="1"/>
</dbReference>
<reference evidence="2 3" key="1">
    <citation type="submission" date="2018-01" db="EMBL/GenBank/DDBJ databases">
        <title>Genome sequence of a Cantenovulum-like bacteria.</title>
        <authorList>
            <person name="Tan W.R."/>
            <person name="Lau N.-S."/>
            <person name="Go F."/>
            <person name="Amirul A.-A.A."/>
        </authorList>
    </citation>
    <scope>NUCLEOTIDE SEQUENCE [LARGE SCALE GENOMIC DNA]</scope>
    <source>
        <strain evidence="2 3">CCB-QB4</strain>
        <plasmid evidence="3">Plasmid unnamed1</plasmid>
    </source>
</reference>
<evidence type="ECO:0000259" key="1">
    <source>
        <dbReference type="PROSITE" id="PS50943"/>
    </source>
</evidence>
<dbReference type="KEGG" id="cate:C2869_21865"/>
<dbReference type="EMBL" id="CP026605">
    <property type="protein sequence ID" value="AWB69153.1"/>
    <property type="molecule type" value="Genomic_DNA"/>
</dbReference>
<geneLocation type="plasmid" evidence="2">
    <name>unnamed1</name>
</geneLocation>
<evidence type="ECO:0000313" key="2">
    <source>
        <dbReference type="EMBL" id="AWB69153.1"/>
    </source>
</evidence>
<sequence>MLDIYTPFDLQLELSQFIRQMRKQKKLSVKALVDKSGVPDSTIRKFEATGEISLRQFLMLYAAVAQLKKVKLLTELEVSPKSIDEVLKSHAKP</sequence>
<protein>
    <submittedName>
        <fullName evidence="2">Transcriptional regulator</fullName>
    </submittedName>
</protein>
<dbReference type="RefSeq" id="WP_108605191.1">
    <property type="nucleotide sequence ID" value="NZ_CP026605.1"/>
</dbReference>
<accession>A0A2S0VY80</accession>
<dbReference type="AlphaFoldDB" id="A0A2S0VY80"/>
<dbReference type="CDD" id="cd00093">
    <property type="entry name" value="HTH_XRE"/>
    <property type="match status" value="1"/>
</dbReference>
<keyword evidence="3" id="KW-1185">Reference proteome</keyword>
<dbReference type="InterPro" id="IPR010982">
    <property type="entry name" value="Lambda_DNA-bd_dom_sf"/>
</dbReference>
<dbReference type="Gene3D" id="1.10.260.40">
    <property type="entry name" value="lambda repressor-like DNA-binding domains"/>
    <property type="match status" value="1"/>
</dbReference>
<name>A0A2S0VY80_9ALTE</name>
<proteinExistence type="predicted"/>
<gene>
    <name evidence="2" type="ORF">C2869_21865</name>
</gene>
<keyword evidence="2" id="KW-0614">Plasmid</keyword>
<feature type="domain" description="HTH cro/C1-type" evidence="1">
    <location>
        <begin position="18"/>
        <end position="47"/>
    </location>
</feature>
<dbReference type="OrthoDB" id="199997at2"/>
<organism evidence="2 3">
    <name type="scientific">Saccharobesus litoralis</name>
    <dbReference type="NCBI Taxonomy" id="2172099"/>
    <lineage>
        <taxon>Bacteria</taxon>
        <taxon>Pseudomonadati</taxon>
        <taxon>Pseudomonadota</taxon>
        <taxon>Gammaproteobacteria</taxon>
        <taxon>Alteromonadales</taxon>
        <taxon>Alteromonadaceae</taxon>
        <taxon>Saccharobesus</taxon>
    </lineage>
</organism>